<protein>
    <submittedName>
        <fullName evidence="1">Uncharacterized protein</fullName>
    </submittedName>
</protein>
<dbReference type="RefSeq" id="WP_035023619.1">
    <property type="nucleotide sequence ID" value="NZ_KK073879.1"/>
</dbReference>
<dbReference type="EMBL" id="JENY01000003">
    <property type="protein sequence ID" value="EXL10014.1"/>
    <property type="molecule type" value="Genomic_DNA"/>
</dbReference>
<reference evidence="1 2" key="1">
    <citation type="submission" date="2014-02" db="EMBL/GenBank/DDBJ databases">
        <title>Aquamicrobium defluvii Genome sequencing.</title>
        <authorList>
            <person name="Wang X."/>
        </authorList>
    </citation>
    <scope>NUCLEOTIDE SEQUENCE [LARGE SCALE GENOMIC DNA]</scope>
    <source>
        <strain evidence="1 2">W13Z1</strain>
    </source>
</reference>
<evidence type="ECO:0000313" key="2">
    <source>
        <dbReference type="Proteomes" id="UP000019849"/>
    </source>
</evidence>
<dbReference type="STRING" id="69279.BG36_14385"/>
<gene>
    <name evidence="1" type="ORF">BG36_14385</name>
</gene>
<comment type="caution">
    <text evidence="1">The sequence shown here is derived from an EMBL/GenBank/DDBJ whole genome shotgun (WGS) entry which is preliminary data.</text>
</comment>
<dbReference type="Proteomes" id="UP000019849">
    <property type="component" value="Unassembled WGS sequence"/>
</dbReference>
<sequence length="66" mass="7047">MDNKSNWCELQTEIYNLRHATKIVASLLEDASLVGGGAEADVLLYAAYHANERAEAAVAALEGRAA</sequence>
<dbReference type="AlphaFoldDB" id="A0A011TED6"/>
<dbReference type="HOGENOM" id="CLU_2821717_0_0_5"/>
<organism evidence="1 2">
    <name type="scientific">Aquamicrobium defluvii</name>
    <dbReference type="NCBI Taxonomy" id="69279"/>
    <lineage>
        <taxon>Bacteria</taxon>
        <taxon>Pseudomonadati</taxon>
        <taxon>Pseudomonadota</taxon>
        <taxon>Alphaproteobacteria</taxon>
        <taxon>Hyphomicrobiales</taxon>
        <taxon>Phyllobacteriaceae</taxon>
        <taxon>Aquamicrobium</taxon>
    </lineage>
</organism>
<name>A0A011TED6_9HYPH</name>
<proteinExistence type="predicted"/>
<evidence type="ECO:0000313" key="1">
    <source>
        <dbReference type="EMBL" id="EXL10014.1"/>
    </source>
</evidence>
<accession>A0A011TED6</accession>